<evidence type="ECO:0000256" key="6">
    <source>
        <dbReference type="ARBA" id="ARBA00022989"/>
    </source>
</evidence>
<evidence type="ECO:0000313" key="11">
    <source>
        <dbReference type="Proteomes" id="UP000054495"/>
    </source>
</evidence>
<dbReference type="Pfam" id="PF13520">
    <property type="entry name" value="AA_permease_2"/>
    <property type="match status" value="1"/>
</dbReference>
<dbReference type="PANTHER" id="PTHR11785">
    <property type="entry name" value="AMINO ACID TRANSPORTER"/>
    <property type="match status" value="1"/>
</dbReference>
<feature type="transmembrane region" description="Helical" evidence="9">
    <location>
        <begin position="319"/>
        <end position="345"/>
    </location>
</feature>
<dbReference type="InterPro" id="IPR050598">
    <property type="entry name" value="AminoAcid_Transporter"/>
</dbReference>
<keyword evidence="4" id="KW-1003">Cell membrane</keyword>
<organism evidence="10 11">
    <name type="scientific">Ancylostoma ceylanicum</name>
    <dbReference type="NCBI Taxonomy" id="53326"/>
    <lineage>
        <taxon>Eukaryota</taxon>
        <taxon>Metazoa</taxon>
        <taxon>Ecdysozoa</taxon>
        <taxon>Nematoda</taxon>
        <taxon>Chromadorea</taxon>
        <taxon>Rhabditida</taxon>
        <taxon>Rhabditina</taxon>
        <taxon>Rhabditomorpha</taxon>
        <taxon>Strongyloidea</taxon>
        <taxon>Ancylostomatidae</taxon>
        <taxon>Ancylostomatinae</taxon>
        <taxon>Ancylostoma</taxon>
    </lineage>
</organism>
<feature type="compositionally biased region" description="Basic and acidic residues" evidence="8">
    <location>
        <begin position="1"/>
        <end position="62"/>
    </location>
</feature>
<feature type="transmembrane region" description="Helical" evidence="9">
    <location>
        <begin position="365"/>
        <end position="396"/>
    </location>
</feature>
<comment type="similarity">
    <text evidence="2">Belongs to the amino acid-polyamine-organocation (APC) superfamily. L-type amino acid transporter (LAT) (TC 2.A.3.8) family.</text>
</comment>
<evidence type="ECO:0000256" key="7">
    <source>
        <dbReference type="ARBA" id="ARBA00023136"/>
    </source>
</evidence>
<dbReference type="Gene3D" id="1.20.1740.10">
    <property type="entry name" value="Amino acid/polyamine transporter I"/>
    <property type="match status" value="1"/>
</dbReference>
<keyword evidence="7 9" id="KW-0472">Membrane</keyword>
<feature type="transmembrane region" description="Helical" evidence="9">
    <location>
        <begin position="126"/>
        <end position="148"/>
    </location>
</feature>
<accession>A0A0D6LUD6</accession>
<feature type="transmembrane region" description="Helical" evidence="9">
    <location>
        <begin position="246"/>
        <end position="265"/>
    </location>
</feature>
<feature type="region of interest" description="Disordered" evidence="8">
    <location>
        <begin position="1"/>
        <end position="84"/>
    </location>
</feature>
<gene>
    <name evidence="10" type="ORF">ANCCEY_05424</name>
</gene>
<dbReference type="AlphaFoldDB" id="A0A0D6LUD6"/>
<evidence type="ECO:0000256" key="3">
    <source>
        <dbReference type="ARBA" id="ARBA00022448"/>
    </source>
</evidence>
<evidence type="ECO:0000256" key="2">
    <source>
        <dbReference type="ARBA" id="ARBA00007040"/>
    </source>
</evidence>
<keyword evidence="6 9" id="KW-1133">Transmembrane helix</keyword>
<sequence>MAESDKEKDSSQKAEGDAAAKSDKGEGESSAKPSKSDKDGKEDAAPDDGGAAKDKGEADEKTPMMPSAEDAKKKGIGLGVDEEKDTGKGLERTLTLTNCVTMIVGCIIGSGIFVSPTGIQAAAGSVGSSLIIWVLCGIWCGLGSYIYAELGTLITKSGGDYAYIMEAFGPFLAFLRLWIESIVVRPCAVTVVAMTFALYMLRPLYPTCDPPPWSAELLAIVLIVILGAVNCWSVKLATVVQDWFTYAKVVALLLVIFTGAYLVITGGPRYRDSFENIFEGNFRDFYQASVGFYSGLFAYQGWTYLNFITEELINPKRNLPLAVMFSCVICTVIYTLFNIALYVVLTPDELLITPAAAVVFAEKVYGRFAFIMPLCVAISTVGSANGVIMTSSRLFYCGAREGQMPVLLTMINKRLRTPIPAVIFTCLISIGYLFLADNLFVLINASQVTAWLAITVVTIALFRLRCKYPDAPRPVKVNLIFPIVFVIGSSAIVVMPIFGSPFDSGGFTEFWQKLFMVLDDNDYTK</sequence>
<feature type="transmembrane region" description="Helical" evidence="9">
    <location>
        <begin position="417"/>
        <end position="436"/>
    </location>
</feature>
<feature type="transmembrane region" description="Helical" evidence="9">
    <location>
        <begin position="477"/>
        <end position="498"/>
    </location>
</feature>
<dbReference type="EMBL" id="KE124900">
    <property type="protein sequence ID" value="EPB75464.1"/>
    <property type="molecule type" value="Genomic_DNA"/>
</dbReference>
<evidence type="ECO:0000256" key="4">
    <source>
        <dbReference type="ARBA" id="ARBA00022475"/>
    </source>
</evidence>
<evidence type="ECO:0000256" key="9">
    <source>
        <dbReference type="SAM" id="Phobius"/>
    </source>
</evidence>
<proteinExistence type="inferred from homology"/>
<keyword evidence="11" id="KW-1185">Reference proteome</keyword>
<protein>
    <submittedName>
        <fullName evidence="10">Amino acid permease</fullName>
    </submittedName>
</protein>
<evidence type="ECO:0000256" key="8">
    <source>
        <dbReference type="SAM" id="MobiDB-lite"/>
    </source>
</evidence>
<feature type="transmembrane region" description="Helical" evidence="9">
    <location>
        <begin position="182"/>
        <end position="201"/>
    </location>
</feature>
<keyword evidence="3" id="KW-0813">Transport</keyword>
<feature type="transmembrane region" description="Helical" evidence="9">
    <location>
        <begin position="213"/>
        <end position="234"/>
    </location>
</feature>
<evidence type="ECO:0000256" key="5">
    <source>
        <dbReference type="ARBA" id="ARBA00022692"/>
    </source>
</evidence>
<keyword evidence="5 9" id="KW-0812">Transmembrane</keyword>
<name>A0A0D6LUD6_9BILA</name>
<dbReference type="GO" id="GO:0015179">
    <property type="term" value="F:L-amino acid transmembrane transporter activity"/>
    <property type="evidence" value="ECO:0007669"/>
    <property type="project" value="TreeGrafter"/>
</dbReference>
<evidence type="ECO:0000313" key="10">
    <source>
        <dbReference type="EMBL" id="EPB75464.1"/>
    </source>
</evidence>
<comment type="subcellular location">
    <subcellularLocation>
        <location evidence="1">Cell membrane</location>
        <topology evidence="1">Multi-pass membrane protein</topology>
    </subcellularLocation>
</comment>
<reference evidence="10 11" key="1">
    <citation type="submission" date="2013-05" db="EMBL/GenBank/DDBJ databases">
        <title>Draft genome of the parasitic nematode Anyclostoma ceylanicum.</title>
        <authorList>
            <person name="Mitreva M."/>
        </authorList>
    </citation>
    <scope>NUCLEOTIDE SEQUENCE [LARGE SCALE GENOMIC DNA]</scope>
</reference>
<dbReference type="FunFam" id="1.20.1740.10:FF:000003">
    <property type="entry name" value="Y+L amino acid transporter 1 isoform X1"/>
    <property type="match status" value="1"/>
</dbReference>
<feature type="transmembrane region" description="Helical" evidence="9">
    <location>
        <begin position="94"/>
        <end position="114"/>
    </location>
</feature>
<dbReference type="GO" id="GO:0005886">
    <property type="term" value="C:plasma membrane"/>
    <property type="evidence" value="ECO:0007669"/>
    <property type="project" value="UniProtKB-SubCell"/>
</dbReference>
<dbReference type="InterPro" id="IPR002293">
    <property type="entry name" value="AA/rel_permease1"/>
</dbReference>
<feature type="transmembrane region" description="Helical" evidence="9">
    <location>
        <begin position="285"/>
        <end position="307"/>
    </location>
</feature>
<feature type="transmembrane region" description="Helical" evidence="9">
    <location>
        <begin position="448"/>
        <end position="465"/>
    </location>
</feature>
<evidence type="ECO:0000256" key="1">
    <source>
        <dbReference type="ARBA" id="ARBA00004651"/>
    </source>
</evidence>
<dbReference type="PANTHER" id="PTHR11785:SF531">
    <property type="entry name" value="LARGE NEUTRAL AMINO ACIDS TRANSPORTER SMALL SUBUNIT 1"/>
    <property type="match status" value="1"/>
</dbReference>
<dbReference type="Proteomes" id="UP000054495">
    <property type="component" value="Unassembled WGS sequence"/>
</dbReference>